<name>A0A0X1U741_ANAPI</name>
<sequence length="240" mass="28153">MARKSRRNQKRKKRLRLFFILILVSYIFILGHMEINRRNVENTYHRLFHVDSVNKNEDDWSLVLVNKWNPILTPSEMKLTEVGKGQFVDERIYPYLQAMFDDARKKGIYPIVASGYRTQEIQQSIYDEKISAFKAQGLSSKEARKEAELWVAIPGTSEHELGIAVDINADGIYSKGSEVYEWLANNAHRYGFIQRYPSNKTDITGVSHEPWHYRYVGEKVATEIYNQNICLEEYISYMNK</sequence>
<keyword evidence="5" id="KW-1185">Reference proteome</keyword>
<keyword evidence="3" id="KW-0378">Hydrolase</keyword>
<reference evidence="5" key="2">
    <citation type="submission" date="2016-01" db="EMBL/GenBank/DDBJ databases">
        <authorList>
            <person name="Poehlein A."/>
            <person name="Schlien K."/>
            <person name="Gottschalk G."/>
            <person name="Buckel W."/>
            <person name="Daniel R."/>
        </authorList>
    </citation>
    <scope>NUCLEOTIDE SEQUENCE [LARGE SCALE GENOMIC DNA]</scope>
    <source>
        <strain evidence="5">X2</strain>
    </source>
</reference>
<reference evidence="3 5" key="1">
    <citation type="journal article" date="2016" name="Genome Announc.">
        <title>Complete Genome Sequence of the Amino Acid-Fermenting Clostridium propionicum X2 (DSM 1682).</title>
        <authorList>
            <person name="Poehlein A."/>
            <person name="Schlien K."/>
            <person name="Chowdhury N.P."/>
            <person name="Gottschalk G."/>
            <person name="Buckel W."/>
            <person name="Daniel R."/>
        </authorList>
    </citation>
    <scope>NUCLEOTIDE SEQUENCE [LARGE SCALE GENOMIC DNA]</scope>
    <source>
        <strain evidence="3 5">X2</strain>
    </source>
</reference>
<organism evidence="4 6">
    <name type="scientific">Anaerotignum propionicum DSM 1682</name>
    <dbReference type="NCBI Taxonomy" id="991789"/>
    <lineage>
        <taxon>Bacteria</taxon>
        <taxon>Bacillati</taxon>
        <taxon>Bacillota</taxon>
        <taxon>Clostridia</taxon>
        <taxon>Lachnospirales</taxon>
        <taxon>Anaerotignaceae</taxon>
        <taxon>Anaerotignum</taxon>
    </lineage>
</organism>
<reference evidence="4" key="4">
    <citation type="submission" date="2016-11" db="EMBL/GenBank/DDBJ databases">
        <authorList>
            <person name="Varghese N."/>
            <person name="Submissions S."/>
        </authorList>
    </citation>
    <scope>NUCLEOTIDE SEQUENCE</scope>
    <source>
        <strain evidence="4">DSM 1682</strain>
    </source>
</reference>
<dbReference type="Gene3D" id="3.30.1380.10">
    <property type="match status" value="1"/>
</dbReference>
<evidence type="ECO:0000313" key="6">
    <source>
        <dbReference type="Proteomes" id="UP000184204"/>
    </source>
</evidence>
<dbReference type="GO" id="GO:0009002">
    <property type="term" value="F:serine-type D-Ala-D-Ala carboxypeptidase activity"/>
    <property type="evidence" value="ECO:0007669"/>
    <property type="project" value="UniProtKB-EC"/>
</dbReference>
<dbReference type="AlphaFoldDB" id="A0A0X1U741"/>
<keyword evidence="1" id="KW-0472">Membrane</keyword>
<protein>
    <submittedName>
        <fullName evidence="4">D-alanyl-D-alanine carboxypeptidase</fullName>
        <ecNumber evidence="3">3.4.16.4</ecNumber>
    </submittedName>
</protein>
<feature type="transmembrane region" description="Helical" evidence="1">
    <location>
        <begin position="15"/>
        <end position="33"/>
    </location>
</feature>
<feature type="domain" description="D-alanyl-D-alanine carboxypeptidase-like core" evidence="2">
    <location>
        <begin position="88"/>
        <end position="217"/>
    </location>
</feature>
<proteinExistence type="predicted"/>
<keyword evidence="4" id="KW-0121">Carboxypeptidase</keyword>
<evidence type="ECO:0000313" key="4">
    <source>
        <dbReference type="EMBL" id="SHF08927.1"/>
    </source>
</evidence>
<dbReference type="EMBL" id="CP014223">
    <property type="protein sequence ID" value="AMJ40755.1"/>
    <property type="molecule type" value="Genomic_DNA"/>
</dbReference>
<keyword evidence="4" id="KW-0645">Protease</keyword>
<keyword evidence="1" id="KW-0812">Transmembrane</keyword>
<dbReference type="GO" id="GO:0006508">
    <property type="term" value="P:proteolysis"/>
    <property type="evidence" value="ECO:0007669"/>
    <property type="project" value="InterPro"/>
</dbReference>
<dbReference type="InterPro" id="IPR003709">
    <property type="entry name" value="VanY-like_core_dom"/>
</dbReference>
<keyword evidence="1" id="KW-1133">Transmembrane helix</keyword>
<reference evidence="6" key="3">
    <citation type="submission" date="2016-11" db="EMBL/GenBank/DDBJ databases">
        <authorList>
            <person name="Jaros S."/>
            <person name="Januszkiewicz K."/>
            <person name="Wedrychowicz H."/>
        </authorList>
    </citation>
    <scope>NUCLEOTIDE SEQUENCE [LARGE SCALE GENOMIC DNA]</scope>
    <source>
        <strain evidence="6">DSM 1682</strain>
    </source>
</reference>
<dbReference type="PANTHER" id="PTHR34385:SF1">
    <property type="entry name" value="PEPTIDOGLYCAN L-ALANYL-D-GLUTAMATE ENDOPEPTIDASE CWLK"/>
    <property type="match status" value="1"/>
</dbReference>
<dbReference type="Proteomes" id="UP000068026">
    <property type="component" value="Chromosome"/>
</dbReference>
<dbReference type="PANTHER" id="PTHR34385">
    <property type="entry name" value="D-ALANYL-D-ALANINE CARBOXYPEPTIDASE"/>
    <property type="match status" value="1"/>
</dbReference>
<dbReference type="CDD" id="cd14852">
    <property type="entry name" value="LD-carboxypeptidase"/>
    <property type="match status" value="1"/>
</dbReference>
<evidence type="ECO:0000256" key="1">
    <source>
        <dbReference type="SAM" id="Phobius"/>
    </source>
</evidence>
<dbReference type="RefSeq" id="WP_066048887.1">
    <property type="nucleotide sequence ID" value="NZ_CP014223.1"/>
</dbReference>
<dbReference type="SUPFAM" id="SSF55166">
    <property type="entry name" value="Hedgehog/DD-peptidase"/>
    <property type="match status" value="1"/>
</dbReference>
<dbReference type="InterPro" id="IPR058193">
    <property type="entry name" value="VanY/YodJ_core_dom"/>
</dbReference>
<evidence type="ECO:0000313" key="3">
    <source>
        <dbReference type="EMBL" id="AMJ40755.1"/>
    </source>
</evidence>
<dbReference type="EC" id="3.4.16.4" evidence="3"/>
<dbReference type="KEGG" id="cpro:CPRO_11600"/>
<dbReference type="InterPro" id="IPR052179">
    <property type="entry name" value="DD-CPase-like"/>
</dbReference>
<evidence type="ECO:0000259" key="2">
    <source>
        <dbReference type="Pfam" id="PF02557"/>
    </source>
</evidence>
<gene>
    <name evidence="3" type="primary">vanYB</name>
    <name evidence="3" type="ORF">CPRO_11600</name>
    <name evidence="4" type="ORF">SAMN02745151_02745</name>
</gene>
<dbReference type="Pfam" id="PF02557">
    <property type="entry name" value="VanY"/>
    <property type="match status" value="1"/>
</dbReference>
<dbReference type="InterPro" id="IPR009045">
    <property type="entry name" value="Zn_M74/Hedgehog-like"/>
</dbReference>
<dbReference type="Proteomes" id="UP000184204">
    <property type="component" value="Unassembled WGS sequence"/>
</dbReference>
<evidence type="ECO:0000313" key="5">
    <source>
        <dbReference type="Proteomes" id="UP000068026"/>
    </source>
</evidence>
<dbReference type="EMBL" id="FQUA01000016">
    <property type="protein sequence ID" value="SHF08927.1"/>
    <property type="molecule type" value="Genomic_DNA"/>
</dbReference>
<accession>A0A0X1U741</accession>